<reference evidence="10 11" key="1">
    <citation type="submission" date="2017-04" db="EMBL/GenBank/DDBJ databases">
        <authorList>
            <person name="Afonso C.L."/>
            <person name="Miller P.J."/>
            <person name="Scott M.A."/>
            <person name="Spackman E."/>
            <person name="Goraichik I."/>
            <person name="Dimitrov K.M."/>
            <person name="Suarez D.L."/>
            <person name="Swayne D.E."/>
        </authorList>
    </citation>
    <scope>NUCLEOTIDE SEQUENCE [LARGE SCALE GENOMIC DNA]</scope>
    <source>
        <strain evidence="10 11">N3/975</strain>
    </source>
</reference>
<dbReference type="Gene3D" id="1.10.8.100">
    <property type="entry name" value="Ribosomal RNA adenine dimethylase-like, domain 2"/>
    <property type="match status" value="1"/>
</dbReference>
<evidence type="ECO:0000256" key="1">
    <source>
        <dbReference type="ARBA" id="ARBA00016505"/>
    </source>
</evidence>
<dbReference type="InterPro" id="IPR020596">
    <property type="entry name" value="rRNA_Ade_Mease_Trfase_CS"/>
</dbReference>
<dbReference type="PROSITE" id="PS51689">
    <property type="entry name" value="SAM_RNA_A_N6_MT"/>
    <property type="match status" value="1"/>
</dbReference>
<evidence type="ECO:0000256" key="4">
    <source>
        <dbReference type="ARBA" id="ARBA00022691"/>
    </source>
</evidence>
<keyword evidence="3 8" id="KW-0808">Transferase</keyword>
<protein>
    <recommendedName>
        <fullName evidence="1">rRNA adenine N-6-methyltransferase</fullName>
    </recommendedName>
    <alternativeName>
        <fullName evidence="7">Erythromycin resistance protein</fullName>
    </alternativeName>
    <alternativeName>
        <fullName evidence="6">Macrolide-lincosamide-streptogramin B resistance protein</fullName>
    </alternativeName>
</protein>
<evidence type="ECO:0000313" key="11">
    <source>
        <dbReference type="Proteomes" id="UP000192940"/>
    </source>
</evidence>
<keyword evidence="5 8" id="KW-0694">RNA-binding</keyword>
<feature type="binding site" evidence="8">
    <location>
        <position position="22"/>
    </location>
    <ligand>
        <name>S-adenosyl-L-methionine</name>
        <dbReference type="ChEBI" id="CHEBI:59789"/>
    </ligand>
</feature>
<feature type="binding site" evidence="8">
    <location>
        <position position="95"/>
    </location>
    <ligand>
        <name>S-adenosyl-L-methionine</name>
        <dbReference type="ChEBI" id="CHEBI:59789"/>
    </ligand>
</feature>
<dbReference type="Proteomes" id="UP000192940">
    <property type="component" value="Chromosome I"/>
</dbReference>
<feature type="binding site" evidence="8">
    <location>
        <position position="111"/>
    </location>
    <ligand>
        <name>S-adenosyl-L-methionine</name>
        <dbReference type="ChEBI" id="CHEBI:59789"/>
    </ligand>
</feature>
<feature type="domain" description="Ribosomal RNA adenine methylase transferase N-terminal" evidence="9">
    <location>
        <begin position="29"/>
        <end position="194"/>
    </location>
</feature>
<proteinExistence type="inferred from homology"/>
<evidence type="ECO:0000256" key="7">
    <source>
        <dbReference type="ARBA" id="ARBA00030809"/>
    </source>
</evidence>
<dbReference type="Gene3D" id="3.40.50.150">
    <property type="entry name" value="Vaccinia Virus protein VP39"/>
    <property type="match status" value="1"/>
</dbReference>
<evidence type="ECO:0000313" key="10">
    <source>
        <dbReference type="EMBL" id="SMF89805.1"/>
    </source>
</evidence>
<dbReference type="RefSeq" id="WP_244562816.1">
    <property type="nucleotide sequence ID" value="NZ_LT840184.1"/>
</dbReference>
<evidence type="ECO:0000256" key="3">
    <source>
        <dbReference type="ARBA" id="ARBA00022679"/>
    </source>
</evidence>
<comment type="similarity">
    <text evidence="8">Belongs to the class I-like SAM-binding methyltransferase superfamily. rRNA adenine N(6)-methyltransferase family.</text>
</comment>
<evidence type="ECO:0000256" key="8">
    <source>
        <dbReference type="PROSITE-ProRule" id="PRU01026"/>
    </source>
</evidence>
<dbReference type="PANTHER" id="PTHR11727">
    <property type="entry name" value="DIMETHYLADENOSINE TRANSFERASE"/>
    <property type="match status" value="1"/>
</dbReference>
<dbReference type="CDD" id="cd02440">
    <property type="entry name" value="AdoMet_MTases"/>
    <property type="match status" value="1"/>
</dbReference>
<keyword evidence="11" id="KW-1185">Reference proteome</keyword>
<dbReference type="STRING" id="1313296.SAMN05661091_4784"/>
<dbReference type="InterPro" id="IPR001737">
    <property type="entry name" value="KsgA/Erm"/>
</dbReference>
<dbReference type="NCBIfam" id="NF000499">
    <property type="entry name" value="Erm23S_rRNA_broad"/>
    <property type="match status" value="1"/>
</dbReference>
<feature type="binding site" evidence="8">
    <location>
        <position position="70"/>
    </location>
    <ligand>
        <name>S-adenosyl-L-methionine</name>
        <dbReference type="ChEBI" id="CHEBI:59789"/>
    </ligand>
</feature>
<dbReference type="PANTHER" id="PTHR11727:SF7">
    <property type="entry name" value="DIMETHYLADENOSINE TRANSFERASE-RELATED"/>
    <property type="match status" value="1"/>
</dbReference>
<evidence type="ECO:0000256" key="6">
    <source>
        <dbReference type="ARBA" id="ARBA00029941"/>
    </source>
</evidence>
<dbReference type="PROSITE" id="PS01131">
    <property type="entry name" value="RRNA_A_DIMETH"/>
    <property type="match status" value="1"/>
</dbReference>
<dbReference type="GO" id="GO:0000179">
    <property type="term" value="F:rRNA (adenine-N6,N6-)-dimethyltransferase activity"/>
    <property type="evidence" value="ECO:0007669"/>
    <property type="project" value="UniProtKB-UniRule"/>
</dbReference>
<accession>A0A1X7HNA3</accession>
<name>A0A1X7HNA3_9BACL</name>
<dbReference type="InterPro" id="IPR023165">
    <property type="entry name" value="rRNA_Ade_diMease-like_C"/>
</dbReference>
<feature type="binding site" evidence="8">
    <location>
        <position position="49"/>
    </location>
    <ligand>
        <name>S-adenosyl-L-methionine</name>
        <dbReference type="ChEBI" id="CHEBI:59789"/>
    </ligand>
</feature>
<evidence type="ECO:0000259" key="9">
    <source>
        <dbReference type="SMART" id="SM00650"/>
    </source>
</evidence>
<sequence length="288" mass="32658">MLKNKKIRGAKFAQSPNFSSQHLLIHKPLIYEMIRLAHINSNDTVMDIGAGTGAITLPLAEKAGKVLAVENDPVYAEKLAQKTKDISNIRVRQADFLQIDLPRDPFSVISNIPFSITTAILDKLLGYPGVPLKCAILIVEKGAARRFTSVPITDPRILKWRMWFEFQIVRTVSPEHFSPRPRVDSAVLIIRKKKNPAVLPQDHAKFMALAVHGLRDPRLPFSAALGDVFSPAQITKLARVLKLERNVSICTLNEQQWGEVFLSMMRHVESYRRPRLRNNVSPKNKYRR</sequence>
<gene>
    <name evidence="10" type="ORF">SAMN05661091_4784</name>
</gene>
<dbReference type="SUPFAM" id="SSF53335">
    <property type="entry name" value="S-adenosyl-L-methionine-dependent methyltransferases"/>
    <property type="match status" value="1"/>
</dbReference>
<feature type="binding site" evidence="8">
    <location>
        <position position="24"/>
    </location>
    <ligand>
        <name>S-adenosyl-L-methionine</name>
        <dbReference type="ChEBI" id="CHEBI:59789"/>
    </ligand>
</feature>
<keyword evidence="2 8" id="KW-0489">Methyltransferase</keyword>
<dbReference type="GO" id="GO:0003723">
    <property type="term" value="F:RNA binding"/>
    <property type="evidence" value="ECO:0007669"/>
    <property type="project" value="UniProtKB-UniRule"/>
</dbReference>
<dbReference type="InterPro" id="IPR020598">
    <property type="entry name" value="rRNA_Ade_methylase_Trfase_N"/>
</dbReference>
<organism evidence="10 11">
    <name type="scientific">Paenibacillus uliginis N3/975</name>
    <dbReference type="NCBI Taxonomy" id="1313296"/>
    <lineage>
        <taxon>Bacteria</taxon>
        <taxon>Bacillati</taxon>
        <taxon>Bacillota</taxon>
        <taxon>Bacilli</taxon>
        <taxon>Bacillales</taxon>
        <taxon>Paenibacillaceae</taxon>
        <taxon>Paenibacillus</taxon>
    </lineage>
</organism>
<dbReference type="EMBL" id="LT840184">
    <property type="protein sequence ID" value="SMF89805.1"/>
    <property type="molecule type" value="Genomic_DNA"/>
</dbReference>
<dbReference type="AlphaFoldDB" id="A0A1X7HNA3"/>
<dbReference type="InterPro" id="IPR029063">
    <property type="entry name" value="SAM-dependent_MTases_sf"/>
</dbReference>
<evidence type="ECO:0000256" key="5">
    <source>
        <dbReference type="ARBA" id="ARBA00022884"/>
    </source>
</evidence>
<dbReference type="SMART" id="SM00650">
    <property type="entry name" value="rADc"/>
    <property type="match status" value="1"/>
</dbReference>
<evidence type="ECO:0000256" key="2">
    <source>
        <dbReference type="ARBA" id="ARBA00022603"/>
    </source>
</evidence>
<dbReference type="Pfam" id="PF00398">
    <property type="entry name" value="RrnaAD"/>
    <property type="match status" value="1"/>
</dbReference>
<keyword evidence="4 8" id="KW-0949">S-adenosyl-L-methionine</keyword>